<dbReference type="EMBL" id="DVHU01000041">
    <property type="protein sequence ID" value="HIR92690.1"/>
    <property type="molecule type" value="Genomic_DNA"/>
</dbReference>
<organism evidence="2 3">
    <name type="scientific">Candidatus Egerieimonas intestinavium</name>
    <dbReference type="NCBI Taxonomy" id="2840777"/>
    <lineage>
        <taxon>Bacteria</taxon>
        <taxon>Bacillati</taxon>
        <taxon>Bacillota</taxon>
        <taxon>Clostridia</taxon>
        <taxon>Lachnospirales</taxon>
        <taxon>Lachnospiraceae</taxon>
        <taxon>Lachnospiraceae incertae sedis</taxon>
        <taxon>Candidatus Egerieimonas</taxon>
    </lineage>
</organism>
<evidence type="ECO:0000256" key="1">
    <source>
        <dbReference type="SAM" id="MobiDB-lite"/>
    </source>
</evidence>
<comment type="caution">
    <text evidence="2">The sequence shown here is derived from an EMBL/GenBank/DDBJ whole genome shotgun (WGS) entry which is preliminary data.</text>
</comment>
<feature type="compositionally biased region" description="Basic and acidic residues" evidence="1">
    <location>
        <begin position="159"/>
        <end position="176"/>
    </location>
</feature>
<proteinExistence type="predicted"/>
<accession>A0A9D1EIN3</accession>
<evidence type="ECO:0000313" key="3">
    <source>
        <dbReference type="Proteomes" id="UP000886841"/>
    </source>
</evidence>
<feature type="region of interest" description="Disordered" evidence="1">
    <location>
        <begin position="159"/>
        <end position="178"/>
    </location>
</feature>
<gene>
    <name evidence="2" type="ORF">IAB98_04645</name>
</gene>
<reference evidence="2" key="2">
    <citation type="journal article" date="2021" name="PeerJ">
        <title>Extensive microbial diversity within the chicken gut microbiome revealed by metagenomics and culture.</title>
        <authorList>
            <person name="Gilroy R."/>
            <person name="Ravi A."/>
            <person name="Getino M."/>
            <person name="Pursley I."/>
            <person name="Horton D.L."/>
            <person name="Alikhan N.F."/>
            <person name="Baker D."/>
            <person name="Gharbi K."/>
            <person name="Hall N."/>
            <person name="Watson M."/>
            <person name="Adriaenssens E.M."/>
            <person name="Foster-Nyarko E."/>
            <person name="Jarju S."/>
            <person name="Secka A."/>
            <person name="Antonio M."/>
            <person name="Oren A."/>
            <person name="Chaudhuri R.R."/>
            <person name="La Ragione R."/>
            <person name="Hildebrand F."/>
            <person name="Pallen M.J."/>
        </authorList>
    </citation>
    <scope>NUCLEOTIDE SEQUENCE</scope>
    <source>
        <strain evidence="2">ChiSxjej1B13-7041</strain>
    </source>
</reference>
<evidence type="ECO:0000313" key="2">
    <source>
        <dbReference type="EMBL" id="HIR92690.1"/>
    </source>
</evidence>
<protein>
    <submittedName>
        <fullName evidence="2">Uncharacterized protein</fullName>
    </submittedName>
</protein>
<reference evidence="2" key="1">
    <citation type="submission" date="2020-10" db="EMBL/GenBank/DDBJ databases">
        <authorList>
            <person name="Gilroy R."/>
        </authorList>
    </citation>
    <scope>NUCLEOTIDE SEQUENCE</scope>
    <source>
        <strain evidence="2">ChiSxjej1B13-7041</strain>
    </source>
</reference>
<dbReference type="Proteomes" id="UP000886841">
    <property type="component" value="Unassembled WGS sequence"/>
</dbReference>
<sequence length="631" mass="73487">MYLADDEVRRTDLALRCRYPELDTVIYRVNDREYVIFCESYEGDFEQLKHQFNQEIRMIASPASVSKFPPKIYEKILPPISWENPVAEFRASAFTEGEVRNLLEGRFPQLIFGQIKHYPGKDYRVEVSVREPVKKEEIAKIREVLQKALGTDQAAVKIEKRETEGTSAEKTDKDSEGGNFWQAAGLAFARELPWTADEADYWFTHAEDIYQNRIGREQLPYYRAGQKNCFLDGAFGGSMDLRKLLLLYETVYLEMPLKEQLSLFLEKQRMSRSELVELVQMGKVVLVLTNLESRYDLPLLEEACAENPLGILGKRGINVLLAAYFSELEHRYAGHEPQIYEMARELYREGRKTEDHGLLQMAHLSFFPLQAKAESFLYLNNDSVFSLGAYGANRIFEEAAGEWFPKEQREYVQLLLQAEAYPIHLALALNGTYFPKKVEFKGRTYTDYYGADFMENLLSFYWYGPREFSLMEKTRGQEALEQLRLVQCQESLSVLDIAKRADQWNTPARFGELVARLYAMEPRERETKIREYNHLLLEIAQPEKNRLATDLILTGAGFLPFYDQFSGGIELLGLLKRQLFSREPFRAAAEKKKWKKQLEKSENKTYDDQTMDDIYLLDRIYRVARLNTNPR</sequence>
<name>A0A9D1EIN3_9FIRM</name>
<dbReference type="AlphaFoldDB" id="A0A9D1EIN3"/>